<proteinExistence type="predicted"/>
<accession>A0ABX1S328</accession>
<keyword evidence="2" id="KW-1185">Reference proteome</keyword>
<dbReference type="Proteomes" id="UP000820669">
    <property type="component" value="Unassembled WGS sequence"/>
</dbReference>
<dbReference type="Gene3D" id="2.60.40.20">
    <property type="entry name" value="Alpha-amylase inhibitor"/>
    <property type="match status" value="1"/>
</dbReference>
<dbReference type="EMBL" id="JAAXLA010000002">
    <property type="protein sequence ID" value="NMH95965.1"/>
    <property type="molecule type" value="Genomic_DNA"/>
</dbReference>
<evidence type="ECO:0000313" key="1">
    <source>
        <dbReference type="EMBL" id="NMH95965.1"/>
    </source>
</evidence>
<organism evidence="1 2">
    <name type="scientific">Pseudonocardia acidicola</name>
    <dbReference type="NCBI Taxonomy" id="2724939"/>
    <lineage>
        <taxon>Bacteria</taxon>
        <taxon>Bacillati</taxon>
        <taxon>Actinomycetota</taxon>
        <taxon>Actinomycetes</taxon>
        <taxon>Pseudonocardiales</taxon>
        <taxon>Pseudonocardiaceae</taxon>
        <taxon>Pseudonocardia</taxon>
    </lineage>
</organism>
<reference evidence="1 2" key="1">
    <citation type="submission" date="2020-04" db="EMBL/GenBank/DDBJ databases">
        <authorList>
            <person name="Klaysubun C."/>
            <person name="Duangmal K."/>
            <person name="Lipun K."/>
        </authorList>
    </citation>
    <scope>NUCLEOTIDE SEQUENCE [LARGE SCALE GENOMIC DNA]</scope>
    <source>
        <strain evidence="1 2">K10HN5</strain>
    </source>
</reference>
<evidence type="ECO:0000313" key="2">
    <source>
        <dbReference type="Proteomes" id="UP000820669"/>
    </source>
</evidence>
<protein>
    <submittedName>
        <fullName evidence="1">Uncharacterized protein</fullName>
    </submittedName>
</protein>
<dbReference type="RefSeq" id="WP_169379343.1">
    <property type="nucleotide sequence ID" value="NZ_JAAXLA010000002.1"/>
</dbReference>
<sequence>MPTRTGGDGAAGTSHIDLIFPVALSPPVAAGPALAAPATAAAPASVGGTAPACIGRTGGSDDRFGGGWWETVTNNCGKTMRVEVLGSVSWQHSACHTPAPGQSFTHTEHHFGHYDKTVVC</sequence>
<name>A0ABX1S328_9PSEU</name>
<gene>
    <name evidence="1" type="ORF">HF526_01290</name>
</gene>
<comment type="caution">
    <text evidence="1">The sequence shown here is derived from an EMBL/GenBank/DDBJ whole genome shotgun (WGS) entry which is preliminary data.</text>
</comment>
<dbReference type="InterPro" id="IPR036379">
    <property type="entry name" value="A-amylase_inhib_sf"/>
</dbReference>